<proteinExistence type="predicted"/>
<evidence type="ECO:0000313" key="8">
    <source>
        <dbReference type="Proteomes" id="UP000290365"/>
    </source>
</evidence>
<keyword evidence="3" id="KW-0949">S-adenosyl-L-methionine</keyword>
<dbReference type="Proteomes" id="UP000290365">
    <property type="component" value="Chromosome"/>
</dbReference>
<dbReference type="GO" id="GO:0032259">
    <property type="term" value="P:methylation"/>
    <property type="evidence" value="ECO:0007669"/>
    <property type="project" value="UniProtKB-KW"/>
</dbReference>
<reference evidence="7 8" key="1">
    <citation type="submission" date="2019-01" db="EMBL/GenBank/DDBJ databases">
        <title>Ktedonosporobacter rubrisoli SCAWS-G2.</title>
        <authorList>
            <person name="Huang Y."/>
            <person name="Yan B."/>
        </authorList>
    </citation>
    <scope>NUCLEOTIDE SEQUENCE [LARGE SCALE GENOMIC DNA]</scope>
    <source>
        <strain evidence="7 8">SCAWS-G2</strain>
    </source>
</reference>
<dbReference type="SUPFAM" id="SSF46785">
    <property type="entry name" value="Winged helix' DNA-binding domain"/>
    <property type="match status" value="1"/>
</dbReference>
<dbReference type="Gene3D" id="1.10.287.1350">
    <property type="match status" value="1"/>
</dbReference>
<dbReference type="PIRSF" id="PIRSF005739">
    <property type="entry name" value="O-mtase"/>
    <property type="match status" value="1"/>
</dbReference>
<dbReference type="GO" id="GO:0008171">
    <property type="term" value="F:O-methyltransferase activity"/>
    <property type="evidence" value="ECO:0007669"/>
    <property type="project" value="InterPro"/>
</dbReference>
<keyword evidence="2" id="KW-0808">Transferase</keyword>
<organism evidence="7 8">
    <name type="scientific">Ktedonosporobacter rubrisoli</name>
    <dbReference type="NCBI Taxonomy" id="2509675"/>
    <lineage>
        <taxon>Bacteria</taxon>
        <taxon>Bacillati</taxon>
        <taxon>Chloroflexota</taxon>
        <taxon>Ktedonobacteria</taxon>
        <taxon>Ktedonobacterales</taxon>
        <taxon>Ktedonosporobacteraceae</taxon>
        <taxon>Ktedonosporobacter</taxon>
    </lineage>
</organism>
<sequence length="341" mass="38066">MEVTQSPSSSLFSPTILDMFRSIFAAKTVQIAVSYNIPDLLQDGPKSVAELAKATGTHEDSLYRLLRMLSTIGFVERLEEKRFAETPLSHSLCSNESNPLRSFVLWLFDHCWSSVGALAHSVKTGQPSFEYVHGMDIWQWNATHPEDQALFNQAMASFSRFDEQIVLTHDFSSARVVADIGGGYGVFLRAILKAHPMLKGILYDISPVIDEAKEYFAGEQLEARCQLLAGDFLVAIPTGADIYILKHVLHNWNDQDCIRILSNCRAAGGVGSRIFIVEQVLSFEKPLEDVFVSDMVMLMVLKGARERSADEYKTLLEAAGFMLKQVVPFNEMYSLIEGIAI</sequence>
<dbReference type="Gene3D" id="1.10.10.10">
    <property type="entry name" value="Winged helix-like DNA-binding domain superfamily/Winged helix DNA-binding domain"/>
    <property type="match status" value="1"/>
</dbReference>
<dbReference type="PANTHER" id="PTHR43712:SF2">
    <property type="entry name" value="O-METHYLTRANSFERASE CICE"/>
    <property type="match status" value="1"/>
</dbReference>
<dbReference type="Gene3D" id="3.40.50.150">
    <property type="entry name" value="Vaccinia Virus protein VP39"/>
    <property type="match status" value="1"/>
</dbReference>
<dbReference type="AlphaFoldDB" id="A0A4P6JP95"/>
<dbReference type="EMBL" id="CP035758">
    <property type="protein sequence ID" value="QBD76902.1"/>
    <property type="molecule type" value="Genomic_DNA"/>
</dbReference>
<evidence type="ECO:0000313" key="7">
    <source>
        <dbReference type="EMBL" id="QBD76902.1"/>
    </source>
</evidence>
<feature type="active site" description="Proton acceptor" evidence="4">
    <location>
        <position position="250"/>
    </location>
</feature>
<evidence type="ECO:0000259" key="6">
    <source>
        <dbReference type="Pfam" id="PF08100"/>
    </source>
</evidence>
<evidence type="ECO:0000256" key="2">
    <source>
        <dbReference type="ARBA" id="ARBA00022679"/>
    </source>
</evidence>
<evidence type="ECO:0000256" key="4">
    <source>
        <dbReference type="PIRSR" id="PIRSR005739-1"/>
    </source>
</evidence>
<dbReference type="RefSeq" id="WP_129887966.1">
    <property type="nucleotide sequence ID" value="NZ_CP035758.1"/>
</dbReference>
<keyword evidence="8" id="KW-1185">Reference proteome</keyword>
<dbReference type="PROSITE" id="PS51683">
    <property type="entry name" value="SAM_OMT_II"/>
    <property type="match status" value="1"/>
</dbReference>
<dbReference type="KEGG" id="kbs:EPA93_13165"/>
<dbReference type="InterPro" id="IPR012967">
    <property type="entry name" value="COMT_dimerisation"/>
</dbReference>
<dbReference type="InterPro" id="IPR029063">
    <property type="entry name" value="SAM-dependent_MTases_sf"/>
</dbReference>
<protein>
    <submittedName>
        <fullName evidence="7">Uncharacterized protein</fullName>
    </submittedName>
</protein>
<dbReference type="Pfam" id="PF08100">
    <property type="entry name" value="Dimerisation"/>
    <property type="match status" value="1"/>
</dbReference>
<accession>A0A4P6JP95</accession>
<dbReference type="SUPFAM" id="SSF53335">
    <property type="entry name" value="S-adenosyl-L-methionine-dependent methyltransferases"/>
    <property type="match status" value="1"/>
</dbReference>
<dbReference type="InterPro" id="IPR016461">
    <property type="entry name" value="COMT-like"/>
</dbReference>
<evidence type="ECO:0000256" key="3">
    <source>
        <dbReference type="ARBA" id="ARBA00022691"/>
    </source>
</evidence>
<dbReference type="GO" id="GO:0046983">
    <property type="term" value="F:protein dimerization activity"/>
    <property type="evidence" value="ECO:0007669"/>
    <property type="project" value="InterPro"/>
</dbReference>
<dbReference type="InterPro" id="IPR036388">
    <property type="entry name" value="WH-like_DNA-bd_sf"/>
</dbReference>
<feature type="domain" description="O-methyltransferase dimerisation" evidence="6">
    <location>
        <begin position="20"/>
        <end position="93"/>
    </location>
</feature>
<feature type="domain" description="O-methyltransferase C-terminal" evidence="5">
    <location>
        <begin position="117"/>
        <end position="321"/>
    </location>
</feature>
<dbReference type="CDD" id="cd02440">
    <property type="entry name" value="AdoMet_MTases"/>
    <property type="match status" value="1"/>
</dbReference>
<dbReference type="PANTHER" id="PTHR43712">
    <property type="entry name" value="PUTATIVE (AFU_ORTHOLOGUE AFUA_4G14580)-RELATED"/>
    <property type="match status" value="1"/>
</dbReference>
<gene>
    <name evidence="7" type="ORF">EPA93_13165</name>
</gene>
<dbReference type="InterPro" id="IPR036390">
    <property type="entry name" value="WH_DNA-bd_sf"/>
</dbReference>
<dbReference type="Pfam" id="PF00891">
    <property type="entry name" value="Methyltransf_2"/>
    <property type="match status" value="1"/>
</dbReference>
<name>A0A4P6JP95_KTERU</name>
<keyword evidence="1" id="KW-0489">Methyltransferase</keyword>
<evidence type="ECO:0000256" key="1">
    <source>
        <dbReference type="ARBA" id="ARBA00022603"/>
    </source>
</evidence>
<evidence type="ECO:0000259" key="5">
    <source>
        <dbReference type="Pfam" id="PF00891"/>
    </source>
</evidence>
<dbReference type="OrthoDB" id="7418600at2"/>
<dbReference type="InterPro" id="IPR001077">
    <property type="entry name" value="COMT_C"/>
</dbReference>